<keyword evidence="3" id="KW-1185">Reference proteome</keyword>
<name>Q3J0A2_CERS4</name>
<organism evidence="2 3">
    <name type="scientific">Cereibacter sphaeroides (strain ATCC 17023 / DSM 158 / JCM 6121 / CCUG 31486 / LMG 2827 / NBRC 12203 / NCIMB 8253 / ATH 2.4.1.)</name>
    <name type="common">Rhodobacter sphaeroides</name>
    <dbReference type="NCBI Taxonomy" id="272943"/>
    <lineage>
        <taxon>Bacteria</taxon>
        <taxon>Pseudomonadati</taxon>
        <taxon>Pseudomonadota</taxon>
        <taxon>Alphaproteobacteria</taxon>
        <taxon>Rhodobacterales</taxon>
        <taxon>Paracoccaceae</taxon>
        <taxon>Cereibacter</taxon>
    </lineage>
</organism>
<accession>Q3J0A2</accession>
<feature type="region of interest" description="Disordered" evidence="1">
    <location>
        <begin position="53"/>
        <end position="103"/>
    </location>
</feature>
<protein>
    <submittedName>
        <fullName evidence="2">Uncharacterized protein</fullName>
    </submittedName>
</protein>
<dbReference type="Proteomes" id="UP000002703">
    <property type="component" value="Chromosome 1"/>
</dbReference>
<evidence type="ECO:0000313" key="3">
    <source>
        <dbReference type="Proteomes" id="UP000002703"/>
    </source>
</evidence>
<dbReference type="KEGG" id="rsp:RSP_0609"/>
<gene>
    <name evidence="2" type="ORF">RSP_0609</name>
</gene>
<dbReference type="EMBL" id="CP000143">
    <property type="protein sequence ID" value="ABA79782.1"/>
    <property type="molecule type" value="Genomic_DNA"/>
</dbReference>
<evidence type="ECO:0000313" key="2">
    <source>
        <dbReference type="EMBL" id="ABA79782.1"/>
    </source>
</evidence>
<reference evidence="3" key="1">
    <citation type="submission" date="2005-09" db="EMBL/GenBank/DDBJ databases">
        <title>Complete sequence of chromosome 1 of Rhodobacter sphaeroides 2.4.1.</title>
        <authorList>
            <person name="Copeland A."/>
            <person name="Lucas S."/>
            <person name="Lapidus A."/>
            <person name="Barry K."/>
            <person name="Detter J.C."/>
            <person name="Glavina T."/>
            <person name="Hammon N."/>
            <person name="Israni S."/>
            <person name="Pitluck S."/>
            <person name="Richardson P."/>
            <person name="Mackenzie C."/>
            <person name="Choudhary M."/>
            <person name="Larimer F."/>
            <person name="Hauser L.J."/>
            <person name="Land M."/>
            <person name="Donohue T.J."/>
            <person name="Kaplan S."/>
        </authorList>
    </citation>
    <scope>NUCLEOTIDE SEQUENCE [LARGE SCALE GENOMIC DNA]</scope>
    <source>
        <strain evidence="3">ATCC 17023 / DSM 158 / JCM 6121 / CCUG 31486 / LMG 2827 / NBRC 12203 / NCIMB 8253 / ATH 2.4.1.</strain>
    </source>
</reference>
<dbReference type="EnsemblBacteria" id="ABA79782">
    <property type="protein sequence ID" value="ABA79782"/>
    <property type="gene ID" value="RSP_0609"/>
</dbReference>
<evidence type="ECO:0000256" key="1">
    <source>
        <dbReference type="SAM" id="MobiDB-lite"/>
    </source>
</evidence>
<proteinExistence type="predicted"/>
<sequence length="126" mass="13269">MRIAAIRTRHGEGAQAALRTCDPPGAAAEAAACACRSVRRAQRFADRRAHCGMASGTDAAGGERSDGGAAGWSQKPTLADARSDAAIGSDAEEADRNSQGRLPMLTPFTFIQVPETPLQRCFQPDR</sequence>
<dbReference type="STRING" id="272943.RSP_0609"/>
<dbReference type="AlphaFoldDB" id="Q3J0A2"/>